<dbReference type="InParanoid" id="A0A0L0HK01"/>
<feature type="binding site" evidence="1">
    <location>
        <position position="161"/>
    </location>
    <ligand>
        <name>Zn(2+)</name>
        <dbReference type="ChEBI" id="CHEBI:29105"/>
    </ligand>
</feature>
<dbReference type="PANTHER" id="PTHR22599">
    <property type="entry name" value="MPS ONE BINDER KINASE ACTIVATOR-LIKE MOB"/>
    <property type="match status" value="1"/>
</dbReference>
<reference evidence="2 3" key="1">
    <citation type="submission" date="2009-08" db="EMBL/GenBank/DDBJ databases">
        <title>The Genome Sequence of Spizellomyces punctatus strain DAOM BR117.</title>
        <authorList>
            <consortium name="The Broad Institute Genome Sequencing Platform"/>
            <person name="Russ C."/>
            <person name="Cuomo C."/>
            <person name="Shea T."/>
            <person name="Young S.K."/>
            <person name="Zeng Q."/>
            <person name="Koehrsen M."/>
            <person name="Haas B."/>
            <person name="Borodovsky M."/>
            <person name="Guigo R."/>
            <person name="Alvarado L."/>
            <person name="Berlin A."/>
            <person name="Bochicchio J."/>
            <person name="Borenstein D."/>
            <person name="Chapman S."/>
            <person name="Chen Z."/>
            <person name="Engels R."/>
            <person name="Freedman E."/>
            <person name="Gellesch M."/>
            <person name="Goldberg J."/>
            <person name="Griggs A."/>
            <person name="Gujja S."/>
            <person name="Heiman D."/>
            <person name="Hepburn T."/>
            <person name="Howarth C."/>
            <person name="Jen D."/>
            <person name="Larson L."/>
            <person name="Lewis B."/>
            <person name="Mehta T."/>
            <person name="Park D."/>
            <person name="Pearson M."/>
            <person name="Roberts A."/>
            <person name="Saif S."/>
            <person name="Shenoy N."/>
            <person name="Sisk P."/>
            <person name="Stolte C."/>
            <person name="Sykes S."/>
            <person name="Thomson T."/>
            <person name="Walk T."/>
            <person name="White J."/>
            <person name="Yandava C."/>
            <person name="Burger G."/>
            <person name="Gray M.W."/>
            <person name="Holland P.W.H."/>
            <person name="King N."/>
            <person name="Lang F.B.F."/>
            <person name="Roger A.J."/>
            <person name="Ruiz-Trillo I."/>
            <person name="Lander E."/>
            <person name="Nusbaum C."/>
        </authorList>
    </citation>
    <scope>NUCLEOTIDE SEQUENCE [LARGE SCALE GENOMIC DNA]</scope>
    <source>
        <strain evidence="2 3">DAOM BR117</strain>
    </source>
</reference>
<feature type="binding site" evidence="1">
    <location>
        <position position="76"/>
    </location>
    <ligand>
        <name>Zn(2+)</name>
        <dbReference type="ChEBI" id="CHEBI:29105"/>
    </ligand>
</feature>
<dbReference type="GO" id="GO:0005938">
    <property type="term" value="C:cell cortex"/>
    <property type="evidence" value="ECO:0007669"/>
    <property type="project" value="EnsemblFungi"/>
</dbReference>
<dbReference type="AlphaFoldDB" id="A0A0L0HK01"/>
<dbReference type="OMA" id="CNHSSER"/>
<organism evidence="2 3">
    <name type="scientific">Spizellomyces punctatus (strain DAOM BR117)</name>
    <dbReference type="NCBI Taxonomy" id="645134"/>
    <lineage>
        <taxon>Eukaryota</taxon>
        <taxon>Fungi</taxon>
        <taxon>Fungi incertae sedis</taxon>
        <taxon>Chytridiomycota</taxon>
        <taxon>Chytridiomycota incertae sedis</taxon>
        <taxon>Chytridiomycetes</taxon>
        <taxon>Spizellomycetales</taxon>
        <taxon>Spizellomycetaceae</taxon>
        <taxon>Spizellomyces</taxon>
    </lineage>
</organism>
<dbReference type="GO" id="GO:1902554">
    <property type="term" value="C:serine/threonine protein kinase complex"/>
    <property type="evidence" value="ECO:0007669"/>
    <property type="project" value="EnsemblFungi"/>
</dbReference>
<dbReference type="GO" id="GO:0032153">
    <property type="term" value="C:cell division site"/>
    <property type="evidence" value="ECO:0007669"/>
    <property type="project" value="EnsemblFungi"/>
</dbReference>
<dbReference type="STRING" id="645134.A0A0L0HK01"/>
<dbReference type="RefSeq" id="XP_016609481.1">
    <property type="nucleotide sequence ID" value="XM_016751519.1"/>
</dbReference>
<dbReference type="FunCoup" id="A0A0L0HK01">
    <property type="interactions" value="93"/>
</dbReference>
<dbReference type="eggNOG" id="KOG0440">
    <property type="taxonomic scope" value="Eukaryota"/>
</dbReference>
<dbReference type="GO" id="GO:0005934">
    <property type="term" value="C:cellular bud tip"/>
    <property type="evidence" value="ECO:0007669"/>
    <property type="project" value="EnsemblFungi"/>
</dbReference>
<accession>A0A0L0HK01</accession>
<dbReference type="OrthoDB" id="8170117at2759"/>
<dbReference type="SMART" id="SM01388">
    <property type="entry name" value="Mob1_phocein"/>
    <property type="match status" value="1"/>
</dbReference>
<dbReference type="InterPro" id="IPR036703">
    <property type="entry name" value="MOB_kinase_act_sf"/>
</dbReference>
<protein>
    <submittedName>
        <fullName evidence="2">Uncharacterized protein</fullName>
    </submittedName>
</protein>
<dbReference type="Pfam" id="PF03637">
    <property type="entry name" value="Mob1_phocein"/>
    <property type="match status" value="1"/>
</dbReference>
<gene>
    <name evidence="2" type="ORF">SPPG_03246</name>
</gene>
<dbReference type="GO" id="GO:0007163">
    <property type="term" value="P:establishment or maintenance of cell polarity"/>
    <property type="evidence" value="ECO:0007669"/>
    <property type="project" value="EnsemblFungi"/>
</dbReference>
<evidence type="ECO:0000313" key="3">
    <source>
        <dbReference type="Proteomes" id="UP000053201"/>
    </source>
</evidence>
<feature type="binding site" evidence="1">
    <location>
        <position position="156"/>
    </location>
    <ligand>
        <name>Zn(2+)</name>
        <dbReference type="ChEBI" id="CHEBI:29105"/>
    </ligand>
</feature>
<dbReference type="GO" id="GO:0000920">
    <property type="term" value="P:septum digestion after cytokinesis"/>
    <property type="evidence" value="ECO:0007669"/>
    <property type="project" value="EnsemblFungi"/>
</dbReference>
<dbReference type="EMBL" id="KQ257454">
    <property type="protein sequence ID" value="KND01442.1"/>
    <property type="molecule type" value="Genomic_DNA"/>
</dbReference>
<sequence length="212" mass="24462">MNFFGSKFGKGKSKKDGTAKPLWLSQPFVEATLVNGSLRKVVALPRYVDINEWLAVNTFDFFNYVNLFYGAIAEFCTPRDCSVMNAGPSTEYTWTDGQRRTVKIPAPQYVDYVMTWIQNVLNDETVFPTKSGSEFPPNFLISIRGIFKQLFRIFAHIYHVHYDKILHVSAEGHLNTLFAHFICFAREFDLLDKKELTPLIDFVVELEQSQRI</sequence>
<evidence type="ECO:0000256" key="1">
    <source>
        <dbReference type="PIRSR" id="PIRSR605301-1"/>
    </source>
</evidence>
<evidence type="ECO:0000313" key="2">
    <source>
        <dbReference type="EMBL" id="KND01442.1"/>
    </source>
</evidence>
<dbReference type="InterPro" id="IPR005301">
    <property type="entry name" value="MOB_kinase_act_fam"/>
</dbReference>
<dbReference type="VEuPathDB" id="FungiDB:SPPG_03246"/>
<dbReference type="GO" id="GO:0043332">
    <property type="term" value="C:mating projection tip"/>
    <property type="evidence" value="ECO:0007669"/>
    <property type="project" value="EnsemblFungi"/>
</dbReference>
<dbReference type="GO" id="GO:2000100">
    <property type="term" value="P:regulation of establishment or maintenance of bipolar cell polarity regulating cell shape"/>
    <property type="evidence" value="ECO:0007669"/>
    <property type="project" value="EnsemblFungi"/>
</dbReference>
<dbReference type="GO" id="GO:0005935">
    <property type="term" value="C:cellular bud neck"/>
    <property type="evidence" value="ECO:0007669"/>
    <property type="project" value="EnsemblFungi"/>
</dbReference>
<dbReference type="SUPFAM" id="SSF101152">
    <property type="entry name" value="Mob1/phocein"/>
    <property type="match status" value="1"/>
</dbReference>
<keyword evidence="1" id="KW-0479">Metal-binding</keyword>
<proteinExistence type="predicted"/>
<dbReference type="GO" id="GO:0005634">
    <property type="term" value="C:nucleus"/>
    <property type="evidence" value="ECO:0007669"/>
    <property type="project" value="EnsemblFungi"/>
</dbReference>
<feature type="binding site" evidence="1">
    <location>
        <position position="81"/>
    </location>
    <ligand>
        <name>Zn(2+)</name>
        <dbReference type="ChEBI" id="CHEBI:29105"/>
    </ligand>
</feature>
<name>A0A0L0HK01_SPIPD</name>
<dbReference type="GeneID" id="27686777"/>
<dbReference type="GO" id="GO:0030295">
    <property type="term" value="F:protein kinase activator activity"/>
    <property type="evidence" value="ECO:0007669"/>
    <property type="project" value="EnsemblFungi"/>
</dbReference>
<keyword evidence="1" id="KW-0862">Zinc</keyword>
<keyword evidence="3" id="KW-1185">Reference proteome</keyword>
<dbReference type="Gene3D" id="1.20.140.30">
    <property type="entry name" value="MOB kinase activator"/>
    <property type="match status" value="1"/>
</dbReference>
<dbReference type="GO" id="GO:0062200">
    <property type="term" value="P:RAM/MOR signaling"/>
    <property type="evidence" value="ECO:0007669"/>
    <property type="project" value="EnsemblFungi"/>
</dbReference>
<dbReference type="GO" id="GO:0007118">
    <property type="term" value="P:budding cell apical bud growth"/>
    <property type="evidence" value="ECO:0007669"/>
    <property type="project" value="EnsemblFungi"/>
</dbReference>
<dbReference type="Proteomes" id="UP000053201">
    <property type="component" value="Unassembled WGS sequence"/>
</dbReference>